<evidence type="ECO:0000256" key="4">
    <source>
        <dbReference type="SAM" id="MobiDB-lite"/>
    </source>
</evidence>
<comment type="similarity">
    <text evidence="3">Belongs to the bacterial ribosomal protein bS16 family.</text>
</comment>
<dbReference type="PANTHER" id="PTHR12919">
    <property type="entry name" value="30S RIBOSOMAL PROTEIN S16"/>
    <property type="match status" value="1"/>
</dbReference>
<proteinExistence type="inferred from homology"/>
<dbReference type="RefSeq" id="WP_146958642.1">
    <property type="nucleotide sequence ID" value="NZ_CP042467.1"/>
</dbReference>
<keyword evidence="2 3" id="KW-0687">Ribonucleoprotein</keyword>
<accession>A0A5B8XP83</accession>
<dbReference type="PANTHER" id="PTHR12919:SF20">
    <property type="entry name" value="SMALL RIBOSOMAL SUBUNIT PROTEIN BS16M"/>
    <property type="match status" value="1"/>
</dbReference>
<dbReference type="AlphaFoldDB" id="A0A5B8XP83"/>
<dbReference type="HAMAP" id="MF_00385">
    <property type="entry name" value="Ribosomal_bS16"/>
    <property type="match status" value="1"/>
</dbReference>
<dbReference type="EMBL" id="CP042467">
    <property type="protein sequence ID" value="QED26957.1"/>
    <property type="molecule type" value="Genomic_DNA"/>
</dbReference>
<dbReference type="Pfam" id="PF00886">
    <property type="entry name" value="Ribosomal_S16"/>
    <property type="match status" value="1"/>
</dbReference>
<dbReference type="NCBIfam" id="TIGR00002">
    <property type="entry name" value="S16"/>
    <property type="match status" value="1"/>
</dbReference>
<organism evidence="5 6">
    <name type="scientific">Microvenator marinus</name>
    <dbReference type="NCBI Taxonomy" id="2600177"/>
    <lineage>
        <taxon>Bacteria</taxon>
        <taxon>Deltaproteobacteria</taxon>
        <taxon>Bradymonadales</taxon>
        <taxon>Microvenatoraceae</taxon>
        <taxon>Microvenator</taxon>
    </lineage>
</organism>
<keyword evidence="1 3" id="KW-0689">Ribosomal protein</keyword>
<evidence type="ECO:0000256" key="3">
    <source>
        <dbReference type="HAMAP-Rule" id="MF_00385"/>
    </source>
</evidence>
<dbReference type="InterPro" id="IPR023803">
    <property type="entry name" value="Ribosomal_bS16_dom_sf"/>
</dbReference>
<dbReference type="SUPFAM" id="SSF54565">
    <property type="entry name" value="Ribosomal protein S16"/>
    <property type="match status" value="1"/>
</dbReference>
<gene>
    <name evidence="3 5" type="primary">rpsP</name>
    <name evidence="5" type="ORF">FRD01_06810</name>
</gene>
<dbReference type="OrthoDB" id="9807878at2"/>
<evidence type="ECO:0000256" key="2">
    <source>
        <dbReference type="ARBA" id="ARBA00023274"/>
    </source>
</evidence>
<dbReference type="GO" id="GO:0003735">
    <property type="term" value="F:structural constituent of ribosome"/>
    <property type="evidence" value="ECO:0007669"/>
    <property type="project" value="InterPro"/>
</dbReference>
<protein>
    <recommendedName>
        <fullName evidence="3">Small ribosomal subunit protein bS16</fullName>
    </recommendedName>
</protein>
<dbReference type="GO" id="GO:0005737">
    <property type="term" value="C:cytoplasm"/>
    <property type="evidence" value="ECO:0007669"/>
    <property type="project" value="UniProtKB-ARBA"/>
</dbReference>
<dbReference type="InterPro" id="IPR000307">
    <property type="entry name" value="Ribosomal_bS16"/>
</dbReference>
<dbReference type="GO" id="GO:0015935">
    <property type="term" value="C:small ribosomal subunit"/>
    <property type="evidence" value="ECO:0007669"/>
    <property type="project" value="TreeGrafter"/>
</dbReference>
<name>A0A5B8XP83_9DELT</name>
<reference evidence="5 6" key="1">
    <citation type="submission" date="2019-08" db="EMBL/GenBank/DDBJ databases">
        <authorList>
            <person name="Liang Q."/>
        </authorList>
    </citation>
    <scope>NUCLEOTIDE SEQUENCE [LARGE SCALE GENOMIC DNA]</scope>
    <source>
        <strain evidence="5 6">V1718</strain>
    </source>
</reference>
<evidence type="ECO:0000256" key="1">
    <source>
        <dbReference type="ARBA" id="ARBA00022980"/>
    </source>
</evidence>
<feature type="compositionally biased region" description="Low complexity" evidence="4">
    <location>
        <begin position="137"/>
        <end position="157"/>
    </location>
</feature>
<feature type="compositionally biased region" description="Basic and acidic residues" evidence="4">
    <location>
        <begin position="127"/>
        <end position="136"/>
    </location>
</feature>
<dbReference type="GO" id="GO:0006412">
    <property type="term" value="P:translation"/>
    <property type="evidence" value="ECO:0007669"/>
    <property type="project" value="UniProtKB-UniRule"/>
</dbReference>
<dbReference type="KEGG" id="bbae:FRD01_06810"/>
<keyword evidence="6" id="KW-1185">Reference proteome</keyword>
<evidence type="ECO:0000313" key="6">
    <source>
        <dbReference type="Proteomes" id="UP000321595"/>
    </source>
</evidence>
<sequence>MAVRLRLQRGGAKKRPFYRVVVADKRSPRDGRYIEMLGTYDPNHNPPIIRLNTERVDYWIGTGASPSETVNALIKKVANGEGVDLAKADAEKAALEARKAEKAAKLEELRLATLKAHEEAAQASAKAAEEAAKAAEAEAAAAAAAAAAPAEEAPAEAAEGEAAEAAETTDAPAEEAE</sequence>
<dbReference type="Gene3D" id="3.30.1320.10">
    <property type="match status" value="1"/>
</dbReference>
<feature type="region of interest" description="Disordered" evidence="4">
    <location>
        <begin position="118"/>
        <end position="177"/>
    </location>
</feature>
<evidence type="ECO:0000313" key="5">
    <source>
        <dbReference type="EMBL" id="QED26957.1"/>
    </source>
</evidence>
<dbReference type="Proteomes" id="UP000321595">
    <property type="component" value="Chromosome"/>
</dbReference>